<dbReference type="AlphaFoldDB" id="A0A9W7FS78"/>
<dbReference type="Gene3D" id="1.10.510.10">
    <property type="entry name" value="Transferase(Phosphotransferase) domain 1"/>
    <property type="match status" value="1"/>
</dbReference>
<comment type="caution">
    <text evidence="7">The sequence shown here is derived from an EMBL/GenBank/DDBJ whole genome shotgun (WGS) entry which is preliminary data.</text>
</comment>
<dbReference type="InterPro" id="IPR011009">
    <property type="entry name" value="Kinase-like_dom_sf"/>
</dbReference>
<sequence>MVAYALMSLLRNRTLTTDLMNSSAGVVGARCDPGRLSHTTSTLVANISPTYLVKLNDACGATQLTGSQLDALNELGDEVFREQTMSVGGLTKEASLLTIKYTCLLHEQSSTVEGMKLLVGNAREFNDAHKISGKISFGSTFEENYSVSQTIEGPVKQVVLLWNRIKADPRVKEIVDSSYNLGGVRKWVTWGMEEVGTGRNFLGEHCKHSVLHHNRNKTVFVVEDMHTNLYYAMKEVLVMKNAHGLKVSNESDVLRHIWGKGVEIGLFEGRTGFVRAPDVFRELVKVSMVYPLYPLDLFHAINHNTAMFRTEGDIKPENICLDENGNCVLLDFELAVRVQEESNKMVQGRNVILGTSLYIAPETYRRLEYSFATDLWAVAMVCCDLHSSRLPWEIDVTMSLDEVGRAIVGSVPVKPRGIGDELWTFLEKILVGGEERMGVEEAISDPLFANFEFIKYEEVTEKFEVGNVFDRHEWMSGIREIVRKRGVLGGAGVGKGGAGGEKWREVRLKDVSSMVGGNRREFVEGMERYEEK</sequence>
<feature type="domain" description="Protein kinase" evidence="6">
    <location>
        <begin position="126"/>
        <end position="448"/>
    </location>
</feature>
<name>A0A9W7FS78_9STRA</name>
<dbReference type="Pfam" id="PF00069">
    <property type="entry name" value="Pkinase"/>
    <property type="match status" value="1"/>
</dbReference>
<protein>
    <recommendedName>
        <fullName evidence="6">Protein kinase domain-containing protein</fullName>
    </recommendedName>
</protein>
<accession>A0A9W7FS78</accession>
<evidence type="ECO:0000256" key="5">
    <source>
        <dbReference type="ARBA" id="ARBA00022840"/>
    </source>
</evidence>
<dbReference type="OrthoDB" id="10252171at2759"/>
<gene>
    <name evidence="7" type="ORF">TrLO_g15312</name>
</gene>
<dbReference type="EMBL" id="BRXW01000274">
    <property type="protein sequence ID" value="GMI17033.1"/>
    <property type="molecule type" value="Genomic_DNA"/>
</dbReference>
<dbReference type="GO" id="GO:0071949">
    <property type="term" value="F:FAD binding"/>
    <property type="evidence" value="ECO:0007669"/>
    <property type="project" value="InterPro"/>
</dbReference>
<dbReference type="PANTHER" id="PTHR24351">
    <property type="entry name" value="RIBOSOMAL PROTEIN S6 KINASE"/>
    <property type="match status" value="1"/>
</dbReference>
<dbReference type="Pfam" id="PF04940">
    <property type="entry name" value="BLUF"/>
    <property type="match status" value="1"/>
</dbReference>
<dbReference type="InterPro" id="IPR036046">
    <property type="entry name" value="Acylphosphatase-like_dom_sf"/>
</dbReference>
<dbReference type="GO" id="GO:0009882">
    <property type="term" value="F:blue light photoreceptor activity"/>
    <property type="evidence" value="ECO:0007669"/>
    <property type="project" value="InterPro"/>
</dbReference>
<dbReference type="SMART" id="SM00220">
    <property type="entry name" value="S_TKc"/>
    <property type="match status" value="1"/>
</dbReference>
<dbReference type="GO" id="GO:0004674">
    <property type="term" value="F:protein serine/threonine kinase activity"/>
    <property type="evidence" value="ECO:0007669"/>
    <property type="project" value="UniProtKB-KW"/>
</dbReference>
<dbReference type="GO" id="GO:0005524">
    <property type="term" value="F:ATP binding"/>
    <property type="evidence" value="ECO:0007669"/>
    <property type="project" value="UniProtKB-KW"/>
</dbReference>
<dbReference type="SUPFAM" id="SSF56112">
    <property type="entry name" value="Protein kinase-like (PK-like)"/>
    <property type="match status" value="1"/>
</dbReference>
<reference evidence="8" key="1">
    <citation type="journal article" date="2023" name="Commun. Biol.">
        <title>Genome analysis of Parmales, the sister group of diatoms, reveals the evolutionary specialization of diatoms from phago-mixotrophs to photoautotrophs.</title>
        <authorList>
            <person name="Ban H."/>
            <person name="Sato S."/>
            <person name="Yoshikawa S."/>
            <person name="Yamada K."/>
            <person name="Nakamura Y."/>
            <person name="Ichinomiya M."/>
            <person name="Sato N."/>
            <person name="Blanc-Mathieu R."/>
            <person name="Endo H."/>
            <person name="Kuwata A."/>
            <person name="Ogata H."/>
        </authorList>
    </citation>
    <scope>NUCLEOTIDE SEQUENCE [LARGE SCALE GENOMIC DNA]</scope>
    <source>
        <strain evidence="8">NIES 3700</strain>
    </source>
</reference>
<keyword evidence="2" id="KW-0808">Transferase</keyword>
<keyword evidence="5" id="KW-0067">ATP-binding</keyword>
<evidence type="ECO:0000256" key="3">
    <source>
        <dbReference type="ARBA" id="ARBA00022741"/>
    </source>
</evidence>
<dbReference type="SUPFAM" id="SSF54975">
    <property type="entry name" value="Acylphosphatase/BLUF domain-like"/>
    <property type="match status" value="1"/>
</dbReference>
<keyword evidence="3" id="KW-0547">Nucleotide-binding</keyword>
<dbReference type="PROSITE" id="PS50011">
    <property type="entry name" value="PROTEIN_KINASE_DOM"/>
    <property type="match status" value="1"/>
</dbReference>
<dbReference type="InterPro" id="IPR007024">
    <property type="entry name" value="BLUF_domain"/>
</dbReference>
<evidence type="ECO:0000259" key="6">
    <source>
        <dbReference type="PROSITE" id="PS50011"/>
    </source>
</evidence>
<proteinExistence type="predicted"/>
<evidence type="ECO:0000256" key="4">
    <source>
        <dbReference type="ARBA" id="ARBA00022777"/>
    </source>
</evidence>
<evidence type="ECO:0000313" key="8">
    <source>
        <dbReference type="Proteomes" id="UP001165122"/>
    </source>
</evidence>
<organism evidence="7 8">
    <name type="scientific">Triparma laevis f. longispina</name>
    <dbReference type="NCBI Taxonomy" id="1714387"/>
    <lineage>
        <taxon>Eukaryota</taxon>
        <taxon>Sar</taxon>
        <taxon>Stramenopiles</taxon>
        <taxon>Ochrophyta</taxon>
        <taxon>Bolidophyceae</taxon>
        <taxon>Parmales</taxon>
        <taxon>Triparmaceae</taxon>
        <taxon>Triparma</taxon>
    </lineage>
</organism>
<keyword evidence="1" id="KW-0723">Serine/threonine-protein kinase</keyword>
<dbReference type="SMART" id="SM01034">
    <property type="entry name" value="BLUF"/>
    <property type="match status" value="1"/>
</dbReference>
<dbReference type="Gene3D" id="3.30.70.100">
    <property type="match status" value="1"/>
</dbReference>
<dbReference type="InterPro" id="IPR000719">
    <property type="entry name" value="Prot_kinase_dom"/>
</dbReference>
<evidence type="ECO:0000256" key="2">
    <source>
        <dbReference type="ARBA" id="ARBA00022679"/>
    </source>
</evidence>
<evidence type="ECO:0000256" key="1">
    <source>
        <dbReference type="ARBA" id="ARBA00022527"/>
    </source>
</evidence>
<dbReference type="Proteomes" id="UP001165122">
    <property type="component" value="Unassembled WGS sequence"/>
</dbReference>
<keyword evidence="8" id="KW-1185">Reference proteome</keyword>
<evidence type="ECO:0000313" key="7">
    <source>
        <dbReference type="EMBL" id="GMI17033.1"/>
    </source>
</evidence>
<keyword evidence="4" id="KW-0418">Kinase</keyword>